<dbReference type="Proteomes" id="UP000270094">
    <property type="component" value="Unassembled WGS sequence"/>
</dbReference>
<keyword evidence="2" id="KW-0472">Membrane</keyword>
<gene>
    <name evidence="3" type="ORF">SVUK_LOCUS16735</name>
</gene>
<name>A0A3P7JZL3_STRVU</name>
<sequence>MLLADSDKLPSLLLLPPRRLVDFYSKSPKIVNEPQVPSKSGSELDELQEEEQEDEESPASMLRLSGLAAVFAAATLFLYVIWSYAPTSGGMQKLAFPKNLDDLREIADSLEGYKLVLT</sequence>
<reference evidence="3 4" key="1">
    <citation type="submission" date="2018-11" db="EMBL/GenBank/DDBJ databases">
        <authorList>
            <consortium name="Pathogen Informatics"/>
        </authorList>
    </citation>
    <scope>NUCLEOTIDE SEQUENCE [LARGE SCALE GENOMIC DNA]</scope>
</reference>
<dbReference type="OrthoDB" id="5844836at2759"/>
<keyword evidence="2" id="KW-0812">Transmembrane</keyword>
<evidence type="ECO:0000256" key="1">
    <source>
        <dbReference type="SAM" id="MobiDB-lite"/>
    </source>
</evidence>
<evidence type="ECO:0000256" key="2">
    <source>
        <dbReference type="SAM" id="Phobius"/>
    </source>
</evidence>
<feature type="compositionally biased region" description="Acidic residues" evidence="1">
    <location>
        <begin position="43"/>
        <end position="57"/>
    </location>
</feature>
<dbReference type="AlphaFoldDB" id="A0A3P7JZL3"/>
<organism evidence="3 4">
    <name type="scientific">Strongylus vulgaris</name>
    <name type="common">Blood worm</name>
    <dbReference type="NCBI Taxonomy" id="40348"/>
    <lineage>
        <taxon>Eukaryota</taxon>
        <taxon>Metazoa</taxon>
        <taxon>Ecdysozoa</taxon>
        <taxon>Nematoda</taxon>
        <taxon>Chromadorea</taxon>
        <taxon>Rhabditida</taxon>
        <taxon>Rhabditina</taxon>
        <taxon>Rhabditomorpha</taxon>
        <taxon>Strongyloidea</taxon>
        <taxon>Strongylidae</taxon>
        <taxon>Strongylus</taxon>
    </lineage>
</organism>
<evidence type="ECO:0000313" key="3">
    <source>
        <dbReference type="EMBL" id="VDM81737.1"/>
    </source>
</evidence>
<feature type="region of interest" description="Disordered" evidence="1">
    <location>
        <begin position="32"/>
        <end position="59"/>
    </location>
</feature>
<accession>A0A3P7JZL3</accession>
<keyword evidence="2" id="KW-1133">Transmembrane helix</keyword>
<protein>
    <submittedName>
        <fullName evidence="3">Uncharacterized protein</fullName>
    </submittedName>
</protein>
<keyword evidence="4" id="KW-1185">Reference proteome</keyword>
<proteinExistence type="predicted"/>
<dbReference type="EMBL" id="UYYB01114299">
    <property type="protein sequence ID" value="VDM81737.1"/>
    <property type="molecule type" value="Genomic_DNA"/>
</dbReference>
<evidence type="ECO:0000313" key="4">
    <source>
        <dbReference type="Proteomes" id="UP000270094"/>
    </source>
</evidence>
<feature type="transmembrane region" description="Helical" evidence="2">
    <location>
        <begin position="64"/>
        <end position="85"/>
    </location>
</feature>